<proteinExistence type="predicted"/>
<organism evidence="1 2">
    <name type="scientific">Shewanella holmiensis</name>
    <dbReference type="NCBI Taxonomy" id="2952222"/>
    <lineage>
        <taxon>Bacteria</taxon>
        <taxon>Pseudomonadati</taxon>
        <taxon>Pseudomonadota</taxon>
        <taxon>Gammaproteobacteria</taxon>
        <taxon>Alteromonadales</taxon>
        <taxon>Shewanellaceae</taxon>
        <taxon>Shewanella</taxon>
    </lineage>
</organism>
<sequence length="89" mass="9985">MPKKVVETTIANTHIRFENTWLSGAKLIVDGKILVQDDSYLSLNKNSPLVAKKIVVEGVEHLIEVFVYAIFTVKIKIHVDGQYVAGDKF</sequence>
<keyword evidence="2" id="KW-1185">Reference proteome</keyword>
<accession>A0A9X3AX27</accession>
<reference evidence="1" key="1">
    <citation type="journal article" date="2023" name="Int. J. Syst. Evol. Microbiol.">
        <title>&lt;i&gt;Shewanella septentrionalis&lt;/i&gt; sp. nov. and &lt;i&gt;Shewanella holmiensis&lt;/i&gt; sp. nov., isolated from Baltic Sea water and sediments.</title>
        <authorList>
            <person name="Martin-Rodriguez A.J."/>
            <person name="Thorell K."/>
            <person name="Joffre E."/>
            <person name="Jensie-Markopoulos S."/>
            <person name="Moore E.R.B."/>
            <person name="Sjoling A."/>
        </authorList>
    </citation>
    <scope>NUCLEOTIDE SEQUENCE</scope>
    <source>
        <strain evidence="1">SP1S2-7</strain>
    </source>
</reference>
<comment type="caution">
    <text evidence="1">The sequence shown here is derived from an EMBL/GenBank/DDBJ whole genome shotgun (WGS) entry which is preliminary data.</text>
</comment>
<dbReference type="AlphaFoldDB" id="A0A9X3AX27"/>
<dbReference type="EMBL" id="JAMTCD010000019">
    <property type="protein sequence ID" value="MCT7942858.1"/>
    <property type="molecule type" value="Genomic_DNA"/>
</dbReference>
<gene>
    <name evidence="1" type="ORF">NE535_13785</name>
</gene>
<name>A0A9X3AX27_9GAMM</name>
<evidence type="ECO:0000313" key="2">
    <source>
        <dbReference type="Proteomes" id="UP001155546"/>
    </source>
</evidence>
<dbReference type="Proteomes" id="UP001155546">
    <property type="component" value="Unassembled WGS sequence"/>
</dbReference>
<evidence type="ECO:0000313" key="1">
    <source>
        <dbReference type="EMBL" id="MCT7942858.1"/>
    </source>
</evidence>
<dbReference type="RefSeq" id="WP_261299207.1">
    <property type="nucleotide sequence ID" value="NZ_JAMTCD010000019.1"/>
</dbReference>
<protein>
    <submittedName>
        <fullName evidence="1">Uncharacterized protein</fullName>
    </submittedName>
</protein>